<evidence type="ECO:0000256" key="6">
    <source>
        <dbReference type="SAM" id="SignalP"/>
    </source>
</evidence>
<feature type="domain" description="Thioredoxin" evidence="7">
    <location>
        <begin position="16"/>
        <end position="175"/>
    </location>
</feature>
<organism evidence="8 9">
    <name type="scientific">Ereboglobus luteus</name>
    <dbReference type="NCBI Taxonomy" id="1796921"/>
    <lineage>
        <taxon>Bacteria</taxon>
        <taxon>Pseudomonadati</taxon>
        <taxon>Verrucomicrobiota</taxon>
        <taxon>Opitutia</taxon>
        <taxon>Opitutales</taxon>
        <taxon>Opitutaceae</taxon>
        <taxon>Ereboglobus</taxon>
    </lineage>
</organism>
<accession>A0A2U8E3S0</accession>
<dbReference type="Gene3D" id="3.40.30.10">
    <property type="entry name" value="Glutaredoxin"/>
    <property type="match status" value="1"/>
</dbReference>
<feature type="signal peptide" evidence="6">
    <location>
        <begin position="1"/>
        <end position="17"/>
    </location>
</feature>
<comment type="similarity">
    <text evidence="5">Belongs to the nucleoredoxin family.</text>
</comment>
<evidence type="ECO:0000256" key="5">
    <source>
        <dbReference type="ARBA" id="ARBA00025782"/>
    </source>
</evidence>
<reference evidence="8 9" key="1">
    <citation type="journal article" date="2018" name="Syst. Appl. Microbiol.">
        <title>Ereboglobus luteus gen. nov. sp. nov. from cockroach guts, and new insights into the oxygen relationship of the genera Opitutus and Didymococcus (Verrucomicrobia: Opitutaceae).</title>
        <authorList>
            <person name="Tegtmeier D."/>
            <person name="Belitz A."/>
            <person name="Radek R."/>
            <person name="Heimerl T."/>
            <person name="Brune A."/>
        </authorList>
    </citation>
    <scope>NUCLEOTIDE SEQUENCE [LARGE SCALE GENOMIC DNA]</scope>
    <source>
        <strain evidence="8 9">Ho45</strain>
    </source>
</reference>
<keyword evidence="9" id="KW-1185">Reference proteome</keyword>
<dbReference type="GO" id="GO:0016491">
    <property type="term" value="F:oxidoreductase activity"/>
    <property type="evidence" value="ECO:0007669"/>
    <property type="project" value="UniProtKB-KW"/>
</dbReference>
<evidence type="ECO:0000313" key="9">
    <source>
        <dbReference type="Proteomes" id="UP000244896"/>
    </source>
</evidence>
<dbReference type="PANTHER" id="PTHR13871:SF96">
    <property type="entry name" value="THIOREDOXIN DOMAIN-CONTAINING PROTEIN"/>
    <property type="match status" value="1"/>
</dbReference>
<dbReference type="RefSeq" id="WP_108825357.1">
    <property type="nucleotide sequence ID" value="NZ_CP023004.1"/>
</dbReference>
<dbReference type="Proteomes" id="UP000244896">
    <property type="component" value="Chromosome"/>
</dbReference>
<evidence type="ECO:0000256" key="4">
    <source>
        <dbReference type="ARBA" id="ARBA00023284"/>
    </source>
</evidence>
<dbReference type="PROSITE" id="PS51352">
    <property type="entry name" value="THIOREDOXIN_2"/>
    <property type="match status" value="1"/>
</dbReference>
<dbReference type="OrthoDB" id="9812978at2"/>
<dbReference type="InterPro" id="IPR012336">
    <property type="entry name" value="Thioredoxin-like_fold"/>
</dbReference>
<keyword evidence="4" id="KW-0676">Redox-active center</keyword>
<keyword evidence="2" id="KW-0560">Oxidoreductase</keyword>
<dbReference type="PROSITE" id="PS00194">
    <property type="entry name" value="THIOREDOXIN_1"/>
    <property type="match status" value="1"/>
</dbReference>
<dbReference type="InterPro" id="IPR036249">
    <property type="entry name" value="Thioredoxin-like_sf"/>
</dbReference>
<evidence type="ECO:0000259" key="7">
    <source>
        <dbReference type="PROSITE" id="PS51352"/>
    </source>
</evidence>
<dbReference type="KEGG" id="elut:CKA38_10095"/>
<keyword evidence="3" id="KW-0520">NAD</keyword>
<dbReference type="InterPro" id="IPR013766">
    <property type="entry name" value="Thioredoxin_domain"/>
</dbReference>
<dbReference type="Pfam" id="PF13905">
    <property type="entry name" value="Thioredoxin_8"/>
    <property type="match status" value="1"/>
</dbReference>
<feature type="chain" id="PRO_5015988287" description="Thioredoxin domain-containing protein" evidence="6">
    <location>
        <begin position="18"/>
        <end position="177"/>
    </location>
</feature>
<keyword evidence="1" id="KW-0677">Repeat</keyword>
<dbReference type="EMBL" id="CP023004">
    <property type="protein sequence ID" value="AWI09547.1"/>
    <property type="molecule type" value="Genomic_DNA"/>
</dbReference>
<dbReference type="InterPro" id="IPR017937">
    <property type="entry name" value="Thioredoxin_CS"/>
</dbReference>
<evidence type="ECO:0000313" key="8">
    <source>
        <dbReference type="EMBL" id="AWI09547.1"/>
    </source>
</evidence>
<keyword evidence="6" id="KW-0732">Signal</keyword>
<protein>
    <recommendedName>
        <fullName evidence="7">Thioredoxin domain-containing protein</fullName>
    </recommendedName>
</protein>
<name>A0A2U8E3S0_9BACT</name>
<gene>
    <name evidence="8" type="ORF">CKA38_10095</name>
</gene>
<proteinExistence type="inferred from homology"/>
<evidence type="ECO:0000256" key="3">
    <source>
        <dbReference type="ARBA" id="ARBA00023027"/>
    </source>
</evidence>
<dbReference type="PANTHER" id="PTHR13871">
    <property type="entry name" value="THIOREDOXIN"/>
    <property type="match status" value="1"/>
</dbReference>
<evidence type="ECO:0000256" key="2">
    <source>
        <dbReference type="ARBA" id="ARBA00023002"/>
    </source>
</evidence>
<dbReference type="InterPro" id="IPR052259">
    <property type="entry name" value="Nucleoredoxin-like"/>
</dbReference>
<evidence type="ECO:0000256" key="1">
    <source>
        <dbReference type="ARBA" id="ARBA00022737"/>
    </source>
</evidence>
<sequence>MKKLLLAFVACASFVCAQNLRASDAPVYHEALIKSIGKNAVSVSGDLDPATLKTKKYLFVYYSAHWCPPCRKFTPKLVEFYNKNHANGDFDLIFVSSDKGQREMNDYMKGEKMPWIGLKLDSKPARALKKLRRGTGIPCLILIDETGKVISQSYDENNKYTGPYTALRAYEKIKKDK</sequence>
<dbReference type="SUPFAM" id="SSF52833">
    <property type="entry name" value="Thioredoxin-like"/>
    <property type="match status" value="1"/>
</dbReference>
<dbReference type="AlphaFoldDB" id="A0A2U8E3S0"/>